<keyword evidence="9" id="KW-0539">Nucleus</keyword>
<keyword evidence="5 13" id="KW-0808">Transferase</keyword>
<dbReference type="Proteomes" id="UP000015354">
    <property type="component" value="Unassembled WGS sequence"/>
</dbReference>
<dbReference type="GO" id="GO:0004482">
    <property type="term" value="F:mRNA 5'-cap (guanine-N7-)-methyltransferase activity"/>
    <property type="evidence" value="ECO:0007669"/>
    <property type="project" value="UniProtKB-EC"/>
</dbReference>
<reference evidence="13 14" key="1">
    <citation type="journal article" date="2013" name="PLoS ONE">
        <title>Predicting the Proteins of Angomonas deanei, Strigomonas culicis and Their Respective Endosymbionts Reveals New Aspects of the Trypanosomatidae Family.</title>
        <authorList>
            <person name="Motta M.C."/>
            <person name="Martins A.C."/>
            <person name="de Souza S.S."/>
            <person name="Catta-Preta C.M."/>
            <person name="Silva R."/>
            <person name="Klein C.C."/>
            <person name="de Almeida L.G."/>
            <person name="de Lima Cunha O."/>
            <person name="Ciapina L.P."/>
            <person name="Brocchi M."/>
            <person name="Colabardini A.C."/>
            <person name="de Araujo Lima B."/>
            <person name="Machado C.R."/>
            <person name="de Almeida Soares C.M."/>
            <person name="Probst C.M."/>
            <person name="de Menezes C.B."/>
            <person name="Thompson C.E."/>
            <person name="Bartholomeu D.C."/>
            <person name="Gradia D.F."/>
            <person name="Pavoni D.P."/>
            <person name="Grisard E.C."/>
            <person name="Fantinatti-Garboggini F."/>
            <person name="Marchini F.K."/>
            <person name="Rodrigues-Luiz G.F."/>
            <person name="Wagner G."/>
            <person name="Goldman G.H."/>
            <person name="Fietto J.L."/>
            <person name="Elias M.C."/>
            <person name="Goldman M.H."/>
            <person name="Sagot M.F."/>
            <person name="Pereira M."/>
            <person name="Stoco P.H."/>
            <person name="de Mendonca-Neto R.P."/>
            <person name="Teixeira S.M."/>
            <person name="Maciel T.E."/>
            <person name="de Oliveira Mendes T.A."/>
            <person name="Urmenyi T.P."/>
            <person name="de Souza W."/>
            <person name="Schenkman S."/>
            <person name="de Vasconcelos A.T."/>
        </authorList>
    </citation>
    <scope>NUCLEOTIDE SEQUENCE [LARGE SCALE GENOMIC DNA]</scope>
</reference>
<dbReference type="EMBL" id="ATMH01009885">
    <property type="protein sequence ID" value="EPY18541.1"/>
    <property type="molecule type" value="Genomic_DNA"/>
</dbReference>
<accession>S9UVL3</accession>
<comment type="catalytic activity">
    <reaction evidence="10">
        <text>a 5'-end (5'-triphosphoguanosine)-ribonucleoside in mRNA + S-adenosyl-L-methionine = a 5'-end (N(7)-methyl 5'-triphosphoguanosine)-ribonucleoside in mRNA + S-adenosyl-L-homocysteine</text>
        <dbReference type="Rhea" id="RHEA:67008"/>
        <dbReference type="Rhea" id="RHEA-COMP:17166"/>
        <dbReference type="Rhea" id="RHEA-COMP:17167"/>
        <dbReference type="ChEBI" id="CHEBI:57856"/>
        <dbReference type="ChEBI" id="CHEBI:59789"/>
        <dbReference type="ChEBI" id="CHEBI:156461"/>
        <dbReference type="ChEBI" id="CHEBI:167617"/>
        <dbReference type="EC" id="2.1.1.56"/>
    </reaction>
</comment>
<dbReference type="GO" id="GO:0003723">
    <property type="term" value="F:RNA binding"/>
    <property type="evidence" value="ECO:0007669"/>
    <property type="project" value="UniProtKB-KW"/>
</dbReference>
<evidence type="ECO:0000313" key="14">
    <source>
        <dbReference type="Proteomes" id="UP000015354"/>
    </source>
</evidence>
<name>S9UVL3_9TRYP</name>
<comment type="caution">
    <text evidence="13">The sequence shown here is derived from an EMBL/GenBank/DDBJ whole genome shotgun (WGS) entry which is preliminary data.</text>
</comment>
<evidence type="ECO:0000256" key="2">
    <source>
        <dbReference type="ARBA" id="ARBA00011926"/>
    </source>
</evidence>
<dbReference type="SUPFAM" id="SSF53335">
    <property type="entry name" value="S-adenosyl-L-methionine-dependent methyltransferases"/>
    <property type="match status" value="1"/>
</dbReference>
<dbReference type="InterPro" id="IPR016899">
    <property type="entry name" value="mRNA_G-N7_MeTrfase_euk"/>
</dbReference>
<dbReference type="OrthoDB" id="10248867at2759"/>
<evidence type="ECO:0000256" key="8">
    <source>
        <dbReference type="ARBA" id="ARBA00023042"/>
    </source>
</evidence>
<feature type="domain" description="MRNA cap 0 methyltransferase" evidence="12">
    <location>
        <begin position="22"/>
        <end position="312"/>
    </location>
</feature>
<evidence type="ECO:0000259" key="12">
    <source>
        <dbReference type="PROSITE" id="PS51562"/>
    </source>
</evidence>
<keyword evidence="14" id="KW-1185">Reference proteome</keyword>
<dbReference type="Gene3D" id="3.40.50.150">
    <property type="entry name" value="Vaccinia Virus protein VP39"/>
    <property type="match status" value="1"/>
</dbReference>
<dbReference type="PANTHER" id="PTHR12189:SF1">
    <property type="entry name" value="MRNA (GUANINE-N(7))-METHYLTRANSFERASE"/>
    <property type="match status" value="1"/>
</dbReference>
<feature type="binding site" evidence="11">
    <location>
        <position position="35"/>
    </location>
    <ligand>
        <name>S-adenosyl-L-methionine</name>
        <dbReference type="ChEBI" id="CHEBI:59789"/>
    </ligand>
</feature>
<evidence type="ECO:0000256" key="7">
    <source>
        <dbReference type="ARBA" id="ARBA00022884"/>
    </source>
</evidence>
<comment type="subcellular location">
    <subcellularLocation>
        <location evidence="1">Nucleus</location>
    </subcellularLocation>
</comment>
<dbReference type="EC" id="2.1.1.56" evidence="2"/>
<dbReference type="AlphaFoldDB" id="S9UVL3"/>
<organism evidence="13 14">
    <name type="scientific">Strigomonas culicis</name>
    <dbReference type="NCBI Taxonomy" id="28005"/>
    <lineage>
        <taxon>Eukaryota</taxon>
        <taxon>Discoba</taxon>
        <taxon>Euglenozoa</taxon>
        <taxon>Kinetoplastea</taxon>
        <taxon>Metakinetoplastina</taxon>
        <taxon>Trypanosomatida</taxon>
        <taxon>Trypanosomatidae</taxon>
        <taxon>Strigomonadinae</taxon>
        <taxon>Strigomonas</taxon>
    </lineage>
</organism>
<dbReference type="Pfam" id="PF03291">
    <property type="entry name" value="mRNA_G-N7_MeTrfase"/>
    <property type="match status" value="1"/>
</dbReference>
<evidence type="ECO:0000313" key="13">
    <source>
        <dbReference type="EMBL" id="EPY18541.1"/>
    </source>
</evidence>
<feature type="binding site" evidence="11">
    <location>
        <position position="158"/>
    </location>
    <ligand>
        <name>S-adenosyl-L-methionine</name>
        <dbReference type="ChEBI" id="CHEBI:59789"/>
    </ligand>
</feature>
<keyword evidence="4" id="KW-0507">mRNA processing</keyword>
<dbReference type="PROSITE" id="PS51562">
    <property type="entry name" value="RNA_CAP0_MT"/>
    <property type="match status" value="1"/>
</dbReference>
<keyword evidence="3 13" id="KW-0489">Methyltransferase</keyword>
<evidence type="ECO:0000256" key="5">
    <source>
        <dbReference type="ARBA" id="ARBA00022679"/>
    </source>
</evidence>
<keyword evidence="6" id="KW-0949">S-adenosyl-L-methionine</keyword>
<gene>
    <name evidence="13" type="ORF">STCU_09885</name>
</gene>
<feature type="binding site" evidence="11">
    <location>
        <position position="62"/>
    </location>
    <ligand>
        <name>S-adenosyl-L-methionine</name>
        <dbReference type="ChEBI" id="CHEBI:59789"/>
    </ligand>
</feature>
<evidence type="ECO:0000256" key="4">
    <source>
        <dbReference type="ARBA" id="ARBA00022664"/>
    </source>
</evidence>
<feature type="binding site" evidence="11">
    <location>
        <position position="127"/>
    </location>
    <ligand>
        <name>S-adenosyl-L-methionine</name>
        <dbReference type="ChEBI" id="CHEBI:59789"/>
    </ligand>
</feature>
<dbReference type="InterPro" id="IPR029063">
    <property type="entry name" value="SAM-dependent_MTases_sf"/>
</dbReference>
<evidence type="ECO:0000256" key="10">
    <source>
        <dbReference type="ARBA" id="ARBA00044712"/>
    </source>
</evidence>
<dbReference type="PIRSF" id="PIRSF028762">
    <property type="entry name" value="ABD1"/>
    <property type="match status" value="1"/>
</dbReference>
<evidence type="ECO:0000256" key="3">
    <source>
        <dbReference type="ARBA" id="ARBA00022603"/>
    </source>
</evidence>
<dbReference type="InterPro" id="IPR004971">
    <property type="entry name" value="mRNA_G-N7_MeTrfase_dom"/>
</dbReference>
<dbReference type="GO" id="GO:0005634">
    <property type="term" value="C:nucleus"/>
    <property type="evidence" value="ECO:0007669"/>
    <property type="project" value="UniProtKB-SubCell"/>
</dbReference>
<evidence type="ECO:0000256" key="11">
    <source>
        <dbReference type="PIRSR" id="PIRSR028762-1"/>
    </source>
</evidence>
<evidence type="ECO:0000256" key="1">
    <source>
        <dbReference type="ARBA" id="ARBA00004123"/>
    </source>
</evidence>
<protein>
    <recommendedName>
        <fullName evidence="2">mRNA (guanine-N(7))-methyltransferase</fullName>
        <ecNumber evidence="2">2.1.1.56</ecNumber>
    </recommendedName>
</protein>
<keyword evidence="8" id="KW-0506">mRNA capping</keyword>
<proteinExistence type="predicted"/>
<feature type="binding site" evidence="11">
    <location>
        <position position="97"/>
    </location>
    <ligand>
        <name>S-adenosyl-L-methionine</name>
        <dbReference type="ChEBI" id="CHEBI:59789"/>
    </ligand>
</feature>
<dbReference type="InterPro" id="IPR039753">
    <property type="entry name" value="RG7MT1"/>
</dbReference>
<evidence type="ECO:0000256" key="6">
    <source>
        <dbReference type="ARBA" id="ARBA00022691"/>
    </source>
</evidence>
<dbReference type="PANTHER" id="PTHR12189">
    <property type="entry name" value="MRNA GUANINE-7- METHYLTRANSFERASE"/>
    <property type="match status" value="1"/>
</dbReference>
<keyword evidence="7" id="KW-0694">RNA-binding</keyword>
<sequence>MSSTAAASYDAVAKSRSGDLSSKDVPFRHFNNYVKKYLIQYALDGLRASQLSMKSISVLDLASGRGGDVGKWLFMQSPPVQSKASDALRISQYECYDISPDSISEAKGRYQKMKGQSQCTANFYVADCFSDVFLSTDLPTNPFYGKFGVVSIQFALHYACFSKERVQELLEVIAQSLDTNGFFIATTVNPYELSSRVKTGSLSNSLFNVELLASPVWDSDSDALLAAGTKYQFKLDGFVDCPEYLVPLDYIRTVAPSLGLRECTDASKPFGDFLVTYSSDRRITKATFYLQMKEHCRHCTIRFVFRRFRRGQ</sequence>
<feature type="binding site" evidence="11">
    <location>
        <position position="153"/>
    </location>
    <ligand>
        <name>S-adenosyl-L-methionine</name>
        <dbReference type="ChEBI" id="CHEBI:59789"/>
    </ligand>
</feature>
<evidence type="ECO:0000256" key="9">
    <source>
        <dbReference type="ARBA" id="ARBA00023242"/>
    </source>
</evidence>